<feature type="region of interest" description="Disordered" evidence="1">
    <location>
        <begin position="55"/>
        <end position="101"/>
    </location>
</feature>
<evidence type="ECO:0000256" key="2">
    <source>
        <dbReference type="SAM" id="SignalP"/>
    </source>
</evidence>
<dbReference type="Proteomes" id="UP001176961">
    <property type="component" value="Unassembled WGS sequence"/>
</dbReference>
<sequence>MLQKVLEHLVLPCVLVPCVWTCRTPKKNSIAANTKSIRSLRDEEEIREIERRLSAEKTAELQSPEPVDRWKGSKEKAESQLQSPESVEKSRGSKEKAELSA</sequence>
<gene>
    <name evidence="3" type="ORF">CYNAS_LOCUS16208</name>
</gene>
<keyword evidence="4" id="KW-1185">Reference proteome</keyword>
<dbReference type="AlphaFoldDB" id="A0AA36H515"/>
<proteinExistence type="predicted"/>
<feature type="compositionally biased region" description="Basic and acidic residues" evidence="1">
    <location>
        <begin position="86"/>
        <end position="101"/>
    </location>
</feature>
<protein>
    <submittedName>
        <fullName evidence="3">Uncharacterized protein</fullName>
    </submittedName>
</protein>
<dbReference type="EMBL" id="CATQJL010000305">
    <property type="protein sequence ID" value="CAJ0604225.1"/>
    <property type="molecule type" value="Genomic_DNA"/>
</dbReference>
<name>A0AA36H515_CYLNA</name>
<reference evidence="3" key="1">
    <citation type="submission" date="2023-07" db="EMBL/GenBank/DDBJ databases">
        <authorList>
            <consortium name="CYATHOMIX"/>
        </authorList>
    </citation>
    <scope>NUCLEOTIDE SEQUENCE</scope>
    <source>
        <strain evidence="3">N/A</strain>
    </source>
</reference>
<organism evidence="3 4">
    <name type="scientific">Cylicocyclus nassatus</name>
    <name type="common">Nematode worm</name>
    <dbReference type="NCBI Taxonomy" id="53992"/>
    <lineage>
        <taxon>Eukaryota</taxon>
        <taxon>Metazoa</taxon>
        <taxon>Ecdysozoa</taxon>
        <taxon>Nematoda</taxon>
        <taxon>Chromadorea</taxon>
        <taxon>Rhabditida</taxon>
        <taxon>Rhabditina</taxon>
        <taxon>Rhabditomorpha</taxon>
        <taxon>Strongyloidea</taxon>
        <taxon>Strongylidae</taxon>
        <taxon>Cylicocyclus</taxon>
    </lineage>
</organism>
<keyword evidence="2" id="KW-0732">Signal</keyword>
<feature type="signal peptide" evidence="2">
    <location>
        <begin position="1"/>
        <end position="21"/>
    </location>
</feature>
<accession>A0AA36H515</accession>
<feature type="compositionally biased region" description="Basic and acidic residues" evidence="1">
    <location>
        <begin position="66"/>
        <end position="78"/>
    </location>
</feature>
<evidence type="ECO:0000256" key="1">
    <source>
        <dbReference type="SAM" id="MobiDB-lite"/>
    </source>
</evidence>
<feature type="chain" id="PRO_5041376086" evidence="2">
    <location>
        <begin position="22"/>
        <end position="101"/>
    </location>
</feature>
<comment type="caution">
    <text evidence="3">The sequence shown here is derived from an EMBL/GenBank/DDBJ whole genome shotgun (WGS) entry which is preliminary data.</text>
</comment>
<evidence type="ECO:0000313" key="4">
    <source>
        <dbReference type="Proteomes" id="UP001176961"/>
    </source>
</evidence>
<evidence type="ECO:0000313" key="3">
    <source>
        <dbReference type="EMBL" id="CAJ0604225.1"/>
    </source>
</evidence>